<dbReference type="AlphaFoldDB" id="A0A8X6U2P9"/>
<gene>
    <name evidence="2" type="ORF">NPIL_677641</name>
</gene>
<comment type="caution">
    <text evidence="2">The sequence shown here is derived from an EMBL/GenBank/DDBJ whole genome shotgun (WGS) entry which is preliminary data.</text>
</comment>
<feature type="compositionally biased region" description="Polar residues" evidence="1">
    <location>
        <begin position="93"/>
        <end position="110"/>
    </location>
</feature>
<reference evidence="2" key="1">
    <citation type="submission" date="2020-08" db="EMBL/GenBank/DDBJ databases">
        <title>Multicomponent nature underlies the extraordinary mechanical properties of spider dragline silk.</title>
        <authorList>
            <person name="Kono N."/>
            <person name="Nakamura H."/>
            <person name="Mori M."/>
            <person name="Yoshida Y."/>
            <person name="Ohtoshi R."/>
            <person name="Malay A.D."/>
            <person name="Moran D.A.P."/>
            <person name="Tomita M."/>
            <person name="Numata K."/>
            <person name="Arakawa K."/>
        </authorList>
    </citation>
    <scope>NUCLEOTIDE SEQUENCE</scope>
</reference>
<evidence type="ECO:0000313" key="3">
    <source>
        <dbReference type="Proteomes" id="UP000887013"/>
    </source>
</evidence>
<sequence length="153" mass="17320">MLLGKLDETAFKYLIKSFASLSMYYNGNLDYCFGTKLSHNMKIQSFSEVKREFFKSFIAFLLLLVPLDDKRTPASEHLMQANGAGEFDGGTGQNTARQNPGLQQSEAGNTQRRESVEASIGRRRRPLLGGSRWQERRGSMETGETIHTPIYQF</sequence>
<protein>
    <submittedName>
        <fullName evidence="2">Uncharacterized protein</fullName>
    </submittedName>
</protein>
<proteinExistence type="predicted"/>
<keyword evidence="3" id="KW-1185">Reference proteome</keyword>
<accession>A0A8X6U2P9</accession>
<feature type="region of interest" description="Disordered" evidence="1">
    <location>
        <begin position="81"/>
        <end position="153"/>
    </location>
</feature>
<name>A0A8X6U2P9_NEPPI</name>
<evidence type="ECO:0000313" key="2">
    <source>
        <dbReference type="EMBL" id="GFT68982.1"/>
    </source>
</evidence>
<dbReference type="EMBL" id="BMAW01116069">
    <property type="protein sequence ID" value="GFT68982.1"/>
    <property type="molecule type" value="Genomic_DNA"/>
</dbReference>
<dbReference type="Proteomes" id="UP000887013">
    <property type="component" value="Unassembled WGS sequence"/>
</dbReference>
<organism evidence="2 3">
    <name type="scientific">Nephila pilipes</name>
    <name type="common">Giant wood spider</name>
    <name type="synonym">Nephila maculata</name>
    <dbReference type="NCBI Taxonomy" id="299642"/>
    <lineage>
        <taxon>Eukaryota</taxon>
        <taxon>Metazoa</taxon>
        <taxon>Ecdysozoa</taxon>
        <taxon>Arthropoda</taxon>
        <taxon>Chelicerata</taxon>
        <taxon>Arachnida</taxon>
        <taxon>Araneae</taxon>
        <taxon>Araneomorphae</taxon>
        <taxon>Entelegynae</taxon>
        <taxon>Araneoidea</taxon>
        <taxon>Nephilidae</taxon>
        <taxon>Nephila</taxon>
    </lineage>
</organism>
<evidence type="ECO:0000256" key="1">
    <source>
        <dbReference type="SAM" id="MobiDB-lite"/>
    </source>
</evidence>